<reference evidence="1 2" key="1">
    <citation type="submission" date="2018-11" db="EMBL/GenBank/DDBJ databases">
        <authorList>
            <consortium name="Pathogen Informatics"/>
        </authorList>
    </citation>
    <scope>NUCLEOTIDE SEQUENCE [LARGE SCALE GENOMIC DNA]</scope>
</reference>
<dbReference type="EMBL" id="UYYB01011787">
    <property type="protein sequence ID" value="VDM69311.1"/>
    <property type="molecule type" value="Genomic_DNA"/>
</dbReference>
<evidence type="ECO:0000313" key="2">
    <source>
        <dbReference type="Proteomes" id="UP000270094"/>
    </source>
</evidence>
<keyword evidence="2" id="KW-1185">Reference proteome</keyword>
<sequence>MSYLSSIILKRERRDTMKSINSLYMQLCI</sequence>
<evidence type="ECO:0000313" key="1">
    <source>
        <dbReference type="EMBL" id="VDM69311.1"/>
    </source>
</evidence>
<dbReference type="Proteomes" id="UP000270094">
    <property type="component" value="Unassembled WGS sequence"/>
</dbReference>
<proteinExistence type="predicted"/>
<accession>A0A3P7I7D5</accession>
<gene>
    <name evidence="1" type="ORF">SVUK_LOCUS4309</name>
</gene>
<protein>
    <submittedName>
        <fullName evidence="1">Uncharacterized protein</fullName>
    </submittedName>
</protein>
<dbReference type="AlphaFoldDB" id="A0A3P7I7D5"/>
<organism evidence="1 2">
    <name type="scientific">Strongylus vulgaris</name>
    <name type="common">Blood worm</name>
    <dbReference type="NCBI Taxonomy" id="40348"/>
    <lineage>
        <taxon>Eukaryota</taxon>
        <taxon>Metazoa</taxon>
        <taxon>Ecdysozoa</taxon>
        <taxon>Nematoda</taxon>
        <taxon>Chromadorea</taxon>
        <taxon>Rhabditida</taxon>
        <taxon>Rhabditina</taxon>
        <taxon>Rhabditomorpha</taxon>
        <taxon>Strongyloidea</taxon>
        <taxon>Strongylidae</taxon>
        <taxon>Strongylus</taxon>
    </lineage>
</organism>
<name>A0A3P7I7D5_STRVU</name>